<keyword evidence="11" id="KW-0460">Magnesium</keyword>
<dbReference type="GO" id="GO:0005829">
    <property type="term" value="C:cytosol"/>
    <property type="evidence" value="ECO:0007669"/>
    <property type="project" value="TreeGrafter"/>
</dbReference>
<comment type="similarity">
    <text evidence="2 11">Belongs to the shikimate kinase family.</text>
</comment>
<keyword evidence="6 11" id="KW-0547">Nucleotide-binding</keyword>
<dbReference type="PANTHER" id="PTHR21087:SF16">
    <property type="entry name" value="SHIKIMATE KINASE 1, CHLOROPLASTIC"/>
    <property type="match status" value="1"/>
</dbReference>
<evidence type="ECO:0000256" key="7">
    <source>
        <dbReference type="ARBA" id="ARBA00022777"/>
    </source>
</evidence>
<feature type="binding site" evidence="11">
    <location>
        <position position="108"/>
    </location>
    <ligand>
        <name>ATP</name>
        <dbReference type="ChEBI" id="CHEBI:30616"/>
    </ligand>
</feature>
<evidence type="ECO:0000256" key="8">
    <source>
        <dbReference type="ARBA" id="ARBA00022840"/>
    </source>
</evidence>
<keyword evidence="4 11" id="KW-0028">Amino-acid biosynthesis</keyword>
<sequence length="168" mass="18126">MGAGKTSIGRHLADALGLRPVDADREVERAAGMTVAQIFEREGEADFRARESTTLAMLLRDEGLVLATGGGCVLDAGNRALLRGRGFVVHLHAGVERQLERLAGDTARPLLARPDREQVLRELAAARAPWYADVADLVFDTDRLDTESVAAELATLLARRWLRTGAAA</sequence>
<evidence type="ECO:0000256" key="5">
    <source>
        <dbReference type="ARBA" id="ARBA00022679"/>
    </source>
</evidence>
<evidence type="ECO:0000256" key="1">
    <source>
        <dbReference type="ARBA" id="ARBA00004842"/>
    </source>
</evidence>
<keyword evidence="8 11" id="KW-0067">ATP-binding</keyword>
<keyword evidence="13" id="KW-1185">Reference proteome</keyword>
<comment type="subcellular location">
    <subcellularLocation>
        <location evidence="11">Cytoplasm</location>
    </subcellularLocation>
</comment>
<dbReference type="Gene3D" id="3.40.50.300">
    <property type="entry name" value="P-loop containing nucleotide triphosphate hydrolases"/>
    <property type="match status" value="1"/>
</dbReference>
<dbReference type="UniPathway" id="UPA00053">
    <property type="reaction ID" value="UER00088"/>
</dbReference>
<protein>
    <recommendedName>
        <fullName evidence="3 11">Shikimate kinase</fullName>
        <shortName evidence="11">SK</shortName>
        <ecNumber evidence="3 11">2.7.1.71</ecNumber>
    </recommendedName>
</protein>
<dbReference type="CDD" id="cd00464">
    <property type="entry name" value="SK"/>
    <property type="match status" value="1"/>
</dbReference>
<feature type="binding site" evidence="11">
    <location>
        <position position="70"/>
    </location>
    <ligand>
        <name>substrate</name>
    </ligand>
</feature>
<comment type="catalytic activity">
    <reaction evidence="10 11">
        <text>shikimate + ATP = 3-phosphoshikimate + ADP + H(+)</text>
        <dbReference type="Rhea" id="RHEA:13121"/>
        <dbReference type="ChEBI" id="CHEBI:15378"/>
        <dbReference type="ChEBI" id="CHEBI:30616"/>
        <dbReference type="ChEBI" id="CHEBI:36208"/>
        <dbReference type="ChEBI" id="CHEBI:145989"/>
        <dbReference type="ChEBI" id="CHEBI:456216"/>
        <dbReference type="EC" id="2.7.1.71"/>
    </reaction>
</comment>
<evidence type="ECO:0000313" key="13">
    <source>
        <dbReference type="Proteomes" id="UP000516018"/>
    </source>
</evidence>
<comment type="cofactor">
    <cofactor evidence="11">
        <name>Mg(2+)</name>
        <dbReference type="ChEBI" id="CHEBI:18420"/>
    </cofactor>
    <text evidence="11">Binds 1 Mg(2+) ion per subunit.</text>
</comment>
<gene>
    <name evidence="11" type="primary">aroK</name>
    <name evidence="12" type="ORF">H8B22_02950</name>
</gene>
<keyword evidence="9 11" id="KW-0057">Aromatic amino acid biosynthesis</keyword>
<dbReference type="EMBL" id="CP060820">
    <property type="protein sequence ID" value="QNP42071.1"/>
    <property type="molecule type" value="Genomic_DNA"/>
</dbReference>
<reference evidence="12 13" key="1">
    <citation type="submission" date="2020-08" db="EMBL/GenBank/DDBJ databases">
        <title>Lysobacter sp. II4 sp. nov., isolated from soil.</title>
        <authorList>
            <person name="Woo C.Y."/>
            <person name="Kim J."/>
        </authorList>
    </citation>
    <scope>NUCLEOTIDE SEQUENCE [LARGE SCALE GENOMIC DNA]</scope>
    <source>
        <strain evidence="12 13">II4</strain>
    </source>
</reference>
<dbReference type="GO" id="GO:0008652">
    <property type="term" value="P:amino acid biosynthetic process"/>
    <property type="evidence" value="ECO:0007669"/>
    <property type="project" value="UniProtKB-KW"/>
</dbReference>
<dbReference type="InterPro" id="IPR027417">
    <property type="entry name" value="P-loop_NTPase"/>
</dbReference>
<feature type="binding site" evidence="11">
    <location>
        <position position="24"/>
    </location>
    <ligand>
        <name>substrate</name>
    </ligand>
</feature>
<evidence type="ECO:0000313" key="12">
    <source>
        <dbReference type="EMBL" id="QNP42071.1"/>
    </source>
</evidence>
<keyword evidence="7 11" id="KW-0418">Kinase</keyword>
<keyword evidence="5 11" id="KW-0808">Transferase</keyword>
<dbReference type="SUPFAM" id="SSF52540">
    <property type="entry name" value="P-loop containing nucleoside triphosphate hydrolases"/>
    <property type="match status" value="1"/>
</dbReference>
<evidence type="ECO:0000256" key="11">
    <source>
        <dbReference type="HAMAP-Rule" id="MF_00109"/>
    </source>
</evidence>
<evidence type="ECO:0000256" key="2">
    <source>
        <dbReference type="ARBA" id="ARBA00006997"/>
    </source>
</evidence>
<dbReference type="InterPro" id="IPR000623">
    <property type="entry name" value="Shikimate_kinase/TSH1"/>
</dbReference>
<dbReference type="InterPro" id="IPR031322">
    <property type="entry name" value="Shikimate/glucono_kinase"/>
</dbReference>
<keyword evidence="11" id="KW-0479">Metal-binding</keyword>
<dbReference type="GO" id="GO:0005524">
    <property type="term" value="F:ATP binding"/>
    <property type="evidence" value="ECO:0007669"/>
    <property type="project" value="UniProtKB-UniRule"/>
</dbReference>
<feature type="binding site" evidence="11">
    <location>
        <begin position="2"/>
        <end position="7"/>
    </location>
    <ligand>
        <name>ATP</name>
        <dbReference type="ChEBI" id="CHEBI:30616"/>
    </ligand>
</feature>
<dbReference type="GO" id="GO:0000287">
    <property type="term" value="F:magnesium ion binding"/>
    <property type="evidence" value="ECO:0007669"/>
    <property type="project" value="UniProtKB-UniRule"/>
</dbReference>
<organism evidence="12 13">
    <name type="scientific">Agrilutibacter terrestris</name>
    <dbReference type="NCBI Taxonomy" id="2865112"/>
    <lineage>
        <taxon>Bacteria</taxon>
        <taxon>Pseudomonadati</taxon>
        <taxon>Pseudomonadota</taxon>
        <taxon>Gammaproteobacteria</taxon>
        <taxon>Lysobacterales</taxon>
        <taxon>Lysobacteraceae</taxon>
        <taxon>Agrilutibacter</taxon>
    </lineage>
</organism>
<dbReference type="GO" id="GO:0009423">
    <property type="term" value="P:chorismate biosynthetic process"/>
    <property type="evidence" value="ECO:0007669"/>
    <property type="project" value="UniProtKB-UniRule"/>
</dbReference>
<dbReference type="HAMAP" id="MF_00109">
    <property type="entry name" value="Shikimate_kinase"/>
    <property type="match status" value="1"/>
</dbReference>
<feature type="binding site" evidence="11">
    <location>
        <position position="6"/>
    </location>
    <ligand>
        <name>Mg(2+)</name>
        <dbReference type="ChEBI" id="CHEBI:18420"/>
    </ligand>
</feature>
<feature type="binding site" evidence="11">
    <location>
        <position position="127"/>
    </location>
    <ligand>
        <name>substrate</name>
    </ligand>
</feature>
<evidence type="ECO:0000256" key="6">
    <source>
        <dbReference type="ARBA" id="ARBA00022741"/>
    </source>
</evidence>
<comment type="function">
    <text evidence="11">Catalyzes the specific phosphorylation of the 3-hydroxyl group of shikimic acid using ATP as a cosubstrate.</text>
</comment>
<dbReference type="EC" id="2.7.1.71" evidence="3 11"/>
<dbReference type="PROSITE" id="PS01128">
    <property type="entry name" value="SHIKIMATE_KINASE"/>
    <property type="match status" value="1"/>
</dbReference>
<comment type="caution">
    <text evidence="11">Lacks conserved residue(s) required for the propagation of feature annotation.</text>
</comment>
<dbReference type="InterPro" id="IPR023000">
    <property type="entry name" value="Shikimate_kinase_CS"/>
</dbReference>
<dbReference type="PRINTS" id="PR01100">
    <property type="entry name" value="SHIKIMTKNASE"/>
</dbReference>
<evidence type="ECO:0000256" key="3">
    <source>
        <dbReference type="ARBA" id="ARBA00012154"/>
    </source>
</evidence>
<proteinExistence type="inferred from homology"/>
<evidence type="ECO:0000256" key="4">
    <source>
        <dbReference type="ARBA" id="ARBA00022605"/>
    </source>
</evidence>
<dbReference type="AlphaFoldDB" id="A0A7H0G1A5"/>
<accession>A0A7H0G1A5</accession>
<keyword evidence="11" id="KW-0963">Cytoplasm</keyword>
<name>A0A7H0G1A5_9GAMM</name>
<dbReference type="GO" id="GO:0009073">
    <property type="term" value="P:aromatic amino acid family biosynthetic process"/>
    <property type="evidence" value="ECO:0007669"/>
    <property type="project" value="UniProtKB-KW"/>
</dbReference>
<dbReference type="PANTHER" id="PTHR21087">
    <property type="entry name" value="SHIKIMATE KINASE"/>
    <property type="match status" value="1"/>
</dbReference>
<dbReference type="Proteomes" id="UP000516018">
    <property type="component" value="Chromosome"/>
</dbReference>
<evidence type="ECO:0000256" key="10">
    <source>
        <dbReference type="ARBA" id="ARBA00048567"/>
    </source>
</evidence>
<dbReference type="GO" id="GO:0004765">
    <property type="term" value="F:shikimate kinase activity"/>
    <property type="evidence" value="ECO:0007669"/>
    <property type="project" value="UniProtKB-UniRule"/>
</dbReference>
<comment type="subunit">
    <text evidence="11">Monomer.</text>
</comment>
<comment type="pathway">
    <text evidence="1 11">Metabolic intermediate biosynthesis; chorismate biosynthesis; chorismate from D-erythrose 4-phosphate and phosphoenolpyruvate: step 5/7.</text>
</comment>
<dbReference type="Pfam" id="PF01202">
    <property type="entry name" value="SKI"/>
    <property type="match status" value="1"/>
</dbReference>
<feature type="binding site" evidence="11">
    <location>
        <position position="48"/>
    </location>
    <ligand>
        <name>substrate</name>
    </ligand>
</feature>
<evidence type="ECO:0000256" key="9">
    <source>
        <dbReference type="ARBA" id="ARBA00023141"/>
    </source>
</evidence>
<dbReference type="KEGG" id="lsx:H8B22_02950"/>